<reference evidence="1" key="1">
    <citation type="submission" date="2021-03" db="EMBL/GenBank/DDBJ databases">
        <authorList>
            <consortium name="DOE Joint Genome Institute"/>
            <person name="Ahrendt S."/>
            <person name="Looney B.P."/>
            <person name="Miyauchi S."/>
            <person name="Morin E."/>
            <person name="Drula E."/>
            <person name="Courty P.E."/>
            <person name="Chicoki N."/>
            <person name="Fauchery L."/>
            <person name="Kohler A."/>
            <person name="Kuo A."/>
            <person name="Labutti K."/>
            <person name="Pangilinan J."/>
            <person name="Lipzen A."/>
            <person name="Riley R."/>
            <person name="Andreopoulos W."/>
            <person name="He G."/>
            <person name="Johnson J."/>
            <person name="Barry K.W."/>
            <person name="Grigoriev I.V."/>
            <person name="Nagy L."/>
            <person name="Hibbett D."/>
            <person name="Henrissat B."/>
            <person name="Matheny P.B."/>
            <person name="Labbe J."/>
            <person name="Martin F."/>
        </authorList>
    </citation>
    <scope>NUCLEOTIDE SEQUENCE</scope>
    <source>
        <strain evidence="1">HHB10654</strain>
    </source>
</reference>
<proteinExistence type="predicted"/>
<evidence type="ECO:0000313" key="2">
    <source>
        <dbReference type="Proteomes" id="UP000814140"/>
    </source>
</evidence>
<sequence>MAHNMNYDVVFRFTNDTPYTSTFEVWGPNNHGRDNGVVILLRPGDTVAFMVNASLHYFYCIRHHGIEAGFSVKIPVDTGSSISEIIPAHYQQLPVPYNPRPGVTVRRYRPLSNYTSH</sequence>
<accession>A0ACB8TH23</accession>
<gene>
    <name evidence="1" type="ORF">BV25DRAFT_1819151</name>
</gene>
<organism evidence="1 2">
    <name type="scientific">Artomyces pyxidatus</name>
    <dbReference type="NCBI Taxonomy" id="48021"/>
    <lineage>
        <taxon>Eukaryota</taxon>
        <taxon>Fungi</taxon>
        <taxon>Dikarya</taxon>
        <taxon>Basidiomycota</taxon>
        <taxon>Agaricomycotina</taxon>
        <taxon>Agaricomycetes</taxon>
        <taxon>Russulales</taxon>
        <taxon>Auriscalpiaceae</taxon>
        <taxon>Artomyces</taxon>
    </lineage>
</organism>
<reference evidence="1" key="2">
    <citation type="journal article" date="2022" name="New Phytol.">
        <title>Evolutionary transition to the ectomycorrhizal habit in the genomes of a hyperdiverse lineage of mushroom-forming fungi.</title>
        <authorList>
            <person name="Looney B."/>
            <person name="Miyauchi S."/>
            <person name="Morin E."/>
            <person name="Drula E."/>
            <person name="Courty P.E."/>
            <person name="Kohler A."/>
            <person name="Kuo A."/>
            <person name="LaButti K."/>
            <person name="Pangilinan J."/>
            <person name="Lipzen A."/>
            <person name="Riley R."/>
            <person name="Andreopoulos W."/>
            <person name="He G."/>
            <person name="Johnson J."/>
            <person name="Nolan M."/>
            <person name="Tritt A."/>
            <person name="Barry K.W."/>
            <person name="Grigoriev I.V."/>
            <person name="Nagy L.G."/>
            <person name="Hibbett D."/>
            <person name="Henrissat B."/>
            <person name="Matheny P.B."/>
            <person name="Labbe J."/>
            <person name="Martin F.M."/>
        </authorList>
    </citation>
    <scope>NUCLEOTIDE SEQUENCE</scope>
    <source>
        <strain evidence="1">HHB10654</strain>
    </source>
</reference>
<name>A0ACB8TH23_9AGAM</name>
<keyword evidence="2" id="KW-1185">Reference proteome</keyword>
<protein>
    <submittedName>
        <fullName evidence="1">Uncharacterized protein</fullName>
    </submittedName>
</protein>
<dbReference type="Proteomes" id="UP000814140">
    <property type="component" value="Unassembled WGS sequence"/>
</dbReference>
<evidence type="ECO:0000313" key="1">
    <source>
        <dbReference type="EMBL" id="KAI0067733.1"/>
    </source>
</evidence>
<comment type="caution">
    <text evidence="1">The sequence shown here is derived from an EMBL/GenBank/DDBJ whole genome shotgun (WGS) entry which is preliminary data.</text>
</comment>
<dbReference type="EMBL" id="MU277189">
    <property type="protein sequence ID" value="KAI0067733.1"/>
    <property type="molecule type" value="Genomic_DNA"/>
</dbReference>